<keyword evidence="7 10" id="KW-0472">Membrane</keyword>
<dbReference type="InterPro" id="IPR022790">
    <property type="entry name" value="GH26_dom"/>
</dbReference>
<organism evidence="12 13">
    <name type="scientific">Salinimicrobium oceani</name>
    <dbReference type="NCBI Taxonomy" id="2722702"/>
    <lineage>
        <taxon>Bacteria</taxon>
        <taxon>Pseudomonadati</taxon>
        <taxon>Bacteroidota</taxon>
        <taxon>Flavobacteriia</taxon>
        <taxon>Flavobacteriales</taxon>
        <taxon>Flavobacteriaceae</taxon>
        <taxon>Salinimicrobium</taxon>
    </lineage>
</organism>
<dbReference type="EMBL" id="JAAVJR010000014">
    <property type="protein sequence ID" value="NJW54178.1"/>
    <property type="molecule type" value="Genomic_DNA"/>
</dbReference>
<feature type="active site" description="Nucleophile" evidence="9">
    <location>
        <position position="793"/>
    </location>
</feature>
<evidence type="ECO:0000313" key="13">
    <source>
        <dbReference type="Proteomes" id="UP000703674"/>
    </source>
</evidence>
<keyword evidence="6 10" id="KW-1133">Transmembrane helix</keyword>
<evidence type="ECO:0000313" key="12">
    <source>
        <dbReference type="EMBL" id="NJW54178.1"/>
    </source>
</evidence>
<feature type="transmembrane region" description="Helical" evidence="10">
    <location>
        <begin position="438"/>
        <end position="458"/>
    </location>
</feature>
<keyword evidence="8 9" id="KW-0326">Glycosidase</keyword>
<accession>A0ABX1D4R4</accession>
<comment type="similarity">
    <text evidence="9">Belongs to the glycosyl hydrolase 26 family.</text>
</comment>
<evidence type="ECO:0000256" key="5">
    <source>
        <dbReference type="ARBA" id="ARBA00022801"/>
    </source>
</evidence>
<evidence type="ECO:0000259" key="11">
    <source>
        <dbReference type="PROSITE" id="PS51764"/>
    </source>
</evidence>
<feature type="transmembrane region" description="Helical" evidence="10">
    <location>
        <begin position="41"/>
        <end position="58"/>
    </location>
</feature>
<dbReference type="SUPFAM" id="SSF53448">
    <property type="entry name" value="Nucleotide-diphospho-sugar transferases"/>
    <property type="match status" value="1"/>
</dbReference>
<dbReference type="Pfam" id="PF02156">
    <property type="entry name" value="Glyco_hydro_26"/>
    <property type="match status" value="1"/>
</dbReference>
<dbReference type="PROSITE" id="PS51764">
    <property type="entry name" value="GH26"/>
    <property type="match status" value="1"/>
</dbReference>
<keyword evidence="5 9" id="KW-0378">Hydrolase</keyword>
<comment type="subcellular location">
    <subcellularLocation>
        <location evidence="1">Membrane</location>
        <topology evidence="1">Multi-pass membrane protein</topology>
    </subcellularLocation>
</comment>
<dbReference type="InterPro" id="IPR029044">
    <property type="entry name" value="Nucleotide-diphossugar_trans"/>
</dbReference>
<evidence type="ECO:0000256" key="10">
    <source>
        <dbReference type="SAM" id="Phobius"/>
    </source>
</evidence>
<keyword evidence="3" id="KW-0808">Transferase</keyword>
<keyword evidence="4 10" id="KW-0812">Transmembrane</keyword>
<feature type="transmembrane region" description="Helical" evidence="10">
    <location>
        <begin position="14"/>
        <end position="35"/>
    </location>
</feature>
<evidence type="ECO:0000256" key="2">
    <source>
        <dbReference type="ARBA" id="ARBA00022676"/>
    </source>
</evidence>
<feature type="transmembrane region" description="Helical" evidence="10">
    <location>
        <begin position="465"/>
        <end position="488"/>
    </location>
</feature>
<dbReference type="Gene3D" id="3.20.20.80">
    <property type="entry name" value="Glycosidases"/>
    <property type="match status" value="2"/>
</dbReference>
<feature type="transmembrane region" description="Helical" evidence="10">
    <location>
        <begin position="394"/>
        <end position="418"/>
    </location>
</feature>
<evidence type="ECO:0000256" key="9">
    <source>
        <dbReference type="PROSITE-ProRule" id="PRU01100"/>
    </source>
</evidence>
<evidence type="ECO:0000256" key="6">
    <source>
        <dbReference type="ARBA" id="ARBA00022989"/>
    </source>
</evidence>
<dbReference type="InterPro" id="IPR017853">
    <property type="entry name" value="GH"/>
</dbReference>
<feature type="transmembrane region" description="Helical" evidence="10">
    <location>
        <begin position="331"/>
        <end position="352"/>
    </location>
</feature>
<evidence type="ECO:0000256" key="4">
    <source>
        <dbReference type="ARBA" id="ARBA00022692"/>
    </source>
</evidence>
<protein>
    <submittedName>
        <fullName evidence="12">Glycosyltransferase</fullName>
    </submittedName>
</protein>
<dbReference type="InterPro" id="IPR050321">
    <property type="entry name" value="Glycosyltr_2/OpgH_subfam"/>
</dbReference>
<dbReference type="RefSeq" id="WP_168139267.1">
    <property type="nucleotide sequence ID" value="NZ_JAAVJR010000014.1"/>
</dbReference>
<name>A0ABX1D4R4_9FLAO</name>
<dbReference type="CDD" id="cd06421">
    <property type="entry name" value="CESA_CelA_like"/>
    <property type="match status" value="1"/>
</dbReference>
<keyword evidence="2" id="KW-0328">Glycosyltransferase</keyword>
<comment type="caution">
    <text evidence="12">The sequence shown here is derived from an EMBL/GenBank/DDBJ whole genome shotgun (WGS) entry which is preliminary data.</text>
</comment>
<dbReference type="PANTHER" id="PTHR43867">
    <property type="entry name" value="CELLULOSE SYNTHASE CATALYTIC SUBUNIT A [UDP-FORMING]"/>
    <property type="match status" value="1"/>
</dbReference>
<dbReference type="SUPFAM" id="SSF51445">
    <property type="entry name" value="(Trans)glycosidases"/>
    <property type="match status" value="2"/>
</dbReference>
<reference evidence="12 13" key="1">
    <citation type="submission" date="2020-03" db="EMBL/GenBank/DDBJ databases">
        <title>Salinimicrobium sp. nov, isolated from SCS.</title>
        <authorList>
            <person name="Cao W.R."/>
        </authorList>
    </citation>
    <scope>NUCLEOTIDE SEQUENCE [LARGE SCALE GENOMIC DNA]</scope>
    <source>
        <strain evidence="13">J15B91</strain>
    </source>
</reference>
<evidence type="ECO:0000256" key="7">
    <source>
        <dbReference type="ARBA" id="ARBA00023136"/>
    </source>
</evidence>
<dbReference type="PANTHER" id="PTHR43867:SF2">
    <property type="entry name" value="CELLULOSE SYNTHASE CATALYTIC SUBUNIT A [UDP-FORMING]"/>
    <property type="match status" value="1"/>
</dbReference>
<dbReference type="Gene3D" id="3.90.550.10">
    <property type="entry name" value="Spore Coat Polysaccharide Biosynthesis Protein SpsA, Chain A"/>
    <property type="match status" value="1"/>
</dbReference>
<sequence>MKTRIKAPTKVEEWIIKIMILLGLFSVVYFLFFFFQPQHRGNIFLFTLLCITMLYSILKKLYMWYNYGNISVPEVPQDLPKIKVDILTTYFPGEPYQMIVTTLEAITKITYPHTAYLCDEANDPYLKRFCEENGIIHVTRDNRKDAKAGNINNALRKVATGEICVVLDPDHIPEPNFLDPIIPFFSDPEIGFVQIVQAYYNIKDTLVARGAAEQTFQFYGPMMMTLHSYGTVNAIGANCVFRRAALDSIGGHAPGLCEDMHTAMLLYSKGWKSVYLPEVLAKGLAPSNLTTYFKQQLKWARGTFDLLFKVYPKVFNQLTTRQKIHFGILPLHYLSGVMYLINFLIPIIALVFSITPWEGNLADFFLALLPVAFSAMLIRTFIQKWVIEKEERGFHLTGGLLQINTWWIYILGLVYTIINKNVLYLPTPKQSEFNTNLKIVIPNIIVAGLSVSAIIYGLNKDLTPFSIFMAGFALFNTLIMLFGMYLTIKTTNQNRILRANLGERTVKELYNLKSTFRKIFHGTFTITRKAALPLLAAILIFAYGYRTKKEVARWKTVIPAYHEKISGKYFGIYHPPRDTGTVDLDEINAIEARQDLNFDIISLYLAWSNASVEKFPHSLLNNIAAKNAIPLITWEPWAAEIGAGNAELENDRRVFKHIAEGYYDNYIRQFADHLAKYNRPIFLRFAHEFDNPQYPWSASGGNSPADFKAAWRHVHDILTARGANEVMMVWNPWKPKKMQQYYPGDKYVDWVGLTILNYQELNESGAEMTFDELYLPFKERLFWFTRKPVMLAEFGSLDLNENRENWLKNSMAAIEEKHSEISAVVLFNSAFDDNIPTNDFYDKQYLNWTIDSLQMLGQHFKDSPVYYNPIQDPLPANFEFKALKNIKGIEYKKAQSWQDNYYVVTRETLLQDLKKARAAGINTLKFRGGTVYDYNLLKYTSEKEFKVVYELDLGGHVDFAQNALAIYELEEEILQKVRQLKDHSNIIAYSFNPALQSVYSEPMLFYQKQGFYTWLKNVANEIRKLDPNKALILELPWTASTPQEVSELSRFLPVDSYGLHLGNIKDLEMAKAAAETFNAQVIISSIPVEGLSRDYKQLSGNVILENWQDERYSHRISFDGLIDFSGRAKQAYFIAESHFRVPVEELSFQVRILKPAYPLLPGETQTYHASIFKNNEWLQGAEALDKYKVEWMLIKNDIFGNPLAARSLGSGNSLPVKIPNDYENYQLLLSVQPNDSERVMQSLEKLNTPIYSAGSY</sequence>
<evidence type="ECO:0000256" key="3">
    <source>
        <dbReference type="ARBA" id="ARBA00022679"/>
    </source>
</evidence>
<keyword evidence="13" id="KW-1185">Reference proteome</keyword>
<gene>
    <name evidence="12" type="ORF">HC175_14770</name>
</gene>
<feature type="domain" description="GH26" evidence="11">
    <location>
        <begin position="546"/>
        <end position="854"/>
    </location>
</feature>
<proteinExistence type="inferred from homology"/>
<feature type="transmembrane region" description="Helical" evidence="10">
    <location>
        <begin position="364"/>
        <end position="382"/>
    </location>
</feature>
<evidence type="ECO:0000256" key="8">
    <source>
        <dbReference type="ARBA" id="ARBA00023295"/>
    </source>
</evidence>
<dbReference type="Pfam" id="PF13641">
    <property type="entry name" value="Glyco_tranf_2_3"/>
    <property type="match status" value="1"/>
</dbReference>
<feature type="transmembrane region" description="Helical" evidence="10">
    <location>
        <begin position="526"/>
        <end position="545"/>
    </location>
</feature>
<dbReference type="Proteomes" id="UP000703674">
    <property type="component" value="Unassembled WGS sequence"/>
</dbReference>
<feature type="active site" description="Proton donor" evidence="9">
    <location>
        <position position="688"/>
    </location>
</feature>
<evidence type="ECO:0000256" key="1">
    <source>
        <dbReference type="ARBA" id="ARBA00004141"/>
    </source>
</evidence>